<evidence type="ECO:0000313" key="3">
    <source>
        <dbReference type="Proteomes" id="UP000324091"/>
    </source>
</evidence>
<evidence type="ECO:0000256" key="1">
    <source>
        <dbReference type="SAM" id="MobiDB-lite"/>
    </source>
</evidence>
<feature type="region of interest" description="Disordered" evidence="1">
    <location>
        <begin position="23"/>
        <end position="117"/>
    </location>
</feature>
<dbReference type="AlphaFoldDB" id="A0A5C6P5P8"/>
<keyword evidence="3" id="KW-1185">Reference proteome</keyword>
<accession>A0A5C6P5P8</accession>
<dbReference type="Proteomes" id="UP000324091">
    <property type="component" value="Chromosome 14"/>
</dbReference>
<feature type="compositionally biased region" description="Basic and acidic residues" evidence="1">
    <location>
        <begin position="53"/>
        <end position="91"/>
    </location>
</feature>
<reference evidence="2 3" key="1">
    <citation type="submission" date="2019-04" db="EMBL/GenBank/DDBJ databases">
        <title>Chromosome genome assembly for Takifugu flavidus.</title>
        <authorList>
            <person name="Xiao S."/>
        </authorList>
    </citation>
    <scope>NUCLEOTIDE SEQUENCE [LARGE SCALE GENOMIC DNA]</scope>
    <source>
        <strain evidence="2">HTHZ2018</strain>
        <tissue evidence="2">Muscle</tissue>
    </source>
</reference>
<protein>
    <submittedName>
        <fullName evidence="2">Uncharacterized protein</fullName>
    </submittedName>
</protein>
<dbReference type="EMBL" id="RHFK02000006">
    <property type="protein sequence ID" value="TWW74239.1"/>
    <property type="molecule type" value="Genomic_DNA"/>
</dbReference>
<name>A0A5C6P5P8_9TELE</name>
<feature type="compositionally biased region" description="Basic and acidic residues" evidence="1">
    <location>
        <begin position="23"/>
        <end position="45"/>
    </location>
</feature>
<organism evidence="2 3">
    <name type="scientific">Takifugu flavidus</name>
    <name type="common">sansaifugu</name>
    <dbReference type="NCBI Taxonomy" id="433684"/>
    <lineage>
        <taxon>Eukaryota</taxon>
        <taxon>Metazoa</taxon>
        <taxon>Chordata</taxon>
        <taxon>Craniata</taxon>
        <taxon>Vertebrata</taxon>
        <taxon>Euteleostomi</taxon>
        <taxon>Actinopterygii</taxon>
        <taxon>Neopterygii</taxon>
        <taxon>Teleostei</taxon>
        <taxon>Neoteleostei</taxon>
        <taxon>Acanthomorphata</taxon>
        <taxon>Eupercaria</taxon>
        <taxon>Tetraodontiformes</taxon>
        <taxon>Tetradontoidea</taxon>
        <taxon>Tetraodontidae</taxon>
        <taxon>Takifugu</taxon>
    </lineage>
</organism>
<proteinExistence type="predicted"/>
<evidence type="ECO:0000313" key="2">
    <source>
        <dbReference type="EMBL" id="TWW74239.1"/>
    </source>
</evidence>
<comment type="caution">
    <text evidence="2">The sequence shown here is derived from an EMBL/GenBank/DDBJ whole genome shotgun (WGS) entry which is preliminary data.</text>
</comment>
<sequence length="117" mass="13718">MKNVMETSKTAVAEERQELEELKEKLRRSKQDIESERKQLEEMKNVMETSKTAVEEERQELEELKEHLRREKSKTLRLKETAGGHEERHGNQQDCSGRRKTRAGGAEGKTQESKTRH</sequence>
<gene>
    <name evidence="2" type="ORF">D4764_14G0002400</name>
</gene>